<dbReference type="PROSITE" id="PS50035">
    <property type="entry name" value="PLD"/>
    <property type="match status" value="2"/>
</dbReference>
<dbReference type="SUPFAM" id="SSF56024">
    <property type="entry name" value="Phospholipase D/nuclease"/>
    <property type="match status" value="2"/>
</dbReference>
<sequence length="348" mass="40635">MKKYKFYTKTSEAWRGMHEAIVNAKESILLESFILINDKKTRYIFDALEKKAKEGLKVVVIADAVGSFTLGSSIRKPLEKAGAEVLSFRRWLYRNHRKVLVIDKSIAFIGGVNFSGKYSEWFDLHLKTNKKTLIRYTLRSFAKVYSLAGGKDKEILALKEGKEIKPRSEKTKQWFIDHWPIRGTRALKDYYEKSCKEAKESITIVTPYFIPHRWLIKSLRAAKKRKIKIEVILPERTDSWFTTVANFAFASELENEIEFFFVSEMNHAKIFLVDKKEGLIGSNNIDAQSFDFNLEVSIHVERKDMVHDLYRIIENWKINSKSLKKAYSSLPIYYKAIRPIIKLFQPIL</sequence>
<organism evidence="2 3">
    <name type="scientific">Candidatus Harrisonbacteria bacterium CG10_big_fil_rev_8_21_14_0_10_40_38</name>
    <dbReference type="NCBI Taxonomy" id="1974583"/>
    <lineage>
        <taxon>Bacteria</taxon>
        <taxon>Candidatus Harrisoniibacteriota</taxon>
    </lineage>
</organism>
<dbReference type="EMBL" id="PFAZ01000001">
    <property type="protein sequence ID" value="PIR89614.1"/>
    <property type="molecule type" value="Genomic_DNA"/>
</dbReference>
<accession>A0A2H0UT99</accession>
<dbReference type="CDD" id="cd09110">
    <property type="entry name" value="PLDc_CLS_1"/>
    <property type="match status" value="1"/>
</dbReference>
<dbReference type="GO" id="GO:0030572">
    <property type="term" value="F:phosphatidyltransferase activity"/>
    <property type="evidence" value="ECO:0007669"/>
    <property type="project" value="UniProtKB-ARBA"/>
</dbReference>
<dbReference type="GO" id="GO:0032049">
    <property type="term" value="P:cardiolipin biosynthetic process"/>
    <property type="evidence" value="ECO:0007669"/>
    <property type="project" value="UniProtKB-ARBA"/>
</dbReference>
<feature type="domain" description="PLD phosphodiesterase" evidence="1">
    <location>
        <begin position="91"/>
        <end position="118"/>
    </location>
</feature>
<dbReference type="Pfam" id="PF13091">
    <property type="entry name" value="PLDc_2"/>
    <property type="match status" value="2"/>
</dbReference>
<gene>
    <name evidence="2" type="ORF">COU07_01855</name>
</gene>
<dbReference type="PANTHER" id="PTHR21248">
    <property type="entry name" value="CARDIOLIPIN SYNTHASE"/>
    <property type="match status" value="1"/>
</dbReference>
<name>A0A2H0UT99_9BACT</name>
<protein>
    <recommendedName>
        <fullName evidence="1">PLD phosphodiesterase domain-containing protein</fullName>
    </recommendedName>
</protein>
<evidence type="ECO:0000313" key="2">
    <source>
        <dbReference type="EMBL" id="PIR89614.1"/>
    </source>
</evidence>
<reference evidence="3" key="1">
    <citation type="submission" date="2017-09" db="EMBL/GenBank/DDBJ databases">
        <title>Depth-based differentiation of microbial function through sediment-hosted aquifers and enrichment of novel symbionts in the deep terrestrial subsurface.</title>
        <authorList>
            <person name="Probst A.J."/>
            <person name="Ladd B."/>
            <person name="Jarett J.K."/>
            <person name="Geller-Mcgrath D.E."/>
            <person name="Sieber C.M.K."/>
            <person name="Emerson J.B."/>
            <person name="Anantharaman K."/>
            <person name="Thomas B.C."/>
            <person name="Malmstrom R."/>
            <person name="Stieglmeier M."/>
            <person name="Klingl A."/>
            <person name="Woyke T."/>
            <person name="Ryan C.M."/>
            <person name="Banfield J.F."/>
        </authorList>
    </citation>
    <scope>NUCLEOTIDE SEQUENCE [LARGE SCALE GENOMIC DNA]</scope>
</reference>
<dbReference type="SMART" id="SM00155">
    <property type="entry name" value="PLDc"/>
    <property type="match status" value="2"/>
</dbReference>
<dbReference type="Proteomes" id="UP000231157">
    <property type="component" value="Unassembled WGS sequence"/>
</dbReference>
<comment type="caution">
    <text evidence="2">The sequence shown here is derived from an EMBL/GenBank/DDBJ whole genome shotgun (WGS) entry which is preliminary data.</text>
</comment>
<evidence type="ECO:0000259" key="1">
    <source>
        <dbReference type="PROSITE" id="PS50035"/>
    </source>
</evidence>
<dbReference type="PANTHER" id="PTHR21248:SF22">
    <property type="entry name" value="PHOSPHOLIPASE D"/>
    <property type="match status" value="1"/>
</dbReference>
<dbReference type="Gene3D" id="3.30.870.10">
    <property type="entry name" value="Endonuclease Chain A"/>
    <property type="match status" value="2"/>
</dbReference>
<dbReference type="InterPro" id="IPR001736">
    <property type="entry name" value="PLipase_D/transphosphatidylase"/>
</dbReference>
<dbReference type="InterPro" id="IPR025202">
    <property type="entry name" value="PLD-like_dom"/>
</dbReference>
<feature type="domain" description="PLD phosphodiesterase" evidence="1">
    <location>
        <begin position="262"/>
        <end position="289"/>
    </location>
</feature>
<proteinExistence type="predicted"/>
<evidence type="ECO:0000313" key="3">
    <source>
        <dbReference type="Proteomes" id="UP000231157"/>
    </source>
</evidence>
<dbReference type="AlphaFoldDB" id="A0A2H0UT99"/>